<sequence length="346" mass="39919">MTISIKNINKQQVLFHIIGWICFLSLPYLLRGTTPDPPKINPNLPPPNANATLYFTLLSMLNIPFFYLNSQILIPKIWTKRNNVWLYIIALLVAMTTLFYLNGLGKVLLFGPNATRFPRLGTIFQTLFVLAISTSYRIMADNIHKEEVRKEQENERLKSELSFLRSQISPHFMFNVLNSIVSLSRRKPDMVEPVVIKLSELMRYMLYESEGTKVLLSKEVQYLQSYIDLQMIRFGDDVVVSFHKPEKESTILLEPMLIIPFVENAFKHGIGMILSPEIHIAMEVDDKGLVFSVKNKINPKPEAKDHASGIGLSNVKRRLALLYPEQHQLIITQDSHWYDVRLHIQV</sequence>
<dbReference type="InterPro" id="IPR050640">
    <property type="entry name" value="Bact_2-comp_sensor_kinase"/>
</dbReference>
<feature type="transmembrane region" description="Helical" evidence="2">
    <location>
        <begin position="51"/>
        <end position="72"/>
    </location>
</feature>
<dbReference type="InterPro" id="IPR036890">
    <property type="entry name" value="HATPase_C_sf"/>
</dbReference>
<comment type="caution">
    <text evidence="4">The sequence shown here is derived from an EMBL/GenBank/DDBJ whole genome shotgun (WGS) entry which is preliminary data.</text>
</comment>
<feature type="transmembrane region" description="Helical" evidence="2">
    <location>
        <begin position="122"/>
        <end position="140"/>
    </location>
</feature>
<evidence type="ECO:0000256" key="2">
    <source>
        <dbReference type="SAM" id="Phobius"/>
    </source>
</evidence>
<protein>
    <submittedName>
        <fullName evidence="4">Histidine kinase</fullName>
    </submittedName>
</protein>
<dbReference type="PANTHER" id="PTHR34220:SF7">
    <property type="entry name" value="SENSOR HISTIDINE KINASE YPDA"/>
    <property type="match status" value="1"/>
</dbReference>
<keyword evidence="2" id="KW-0472">Membrane</keyword>
<dbReference type="Pfam" id="PF06580">
    <property type="entry name" value="His_kinase"/>
    <property type="match status" value="1"/>
</dbReference>
<proteinExistence type="predicted"/>
<feature type="transmembrane region" description="Helical" evidence="2">
    <location>
        <begin position="12"/>
        <end position="31"/>
    </location>
</feature>
<evidence type="ECO:0000259" key="3">
    <source>
        <dbReference type="Pfam" id="PF06580"/>
    </source>
</evidence>
<evidence type="ECO:0000313" key="5">
    <source>
        <dbReference type="Proteomes" id="UP001236507"/>
    </source>
</evidence>
<keyword evidence="5" id="KW-1185">Reference proteome</keyword>
<evidence type="ECO:0000313" key="4">
    <source>
        <dbReference type="EMBL" id="MDI9860651.1"/>
    </source>
</evidence>
<dbReference type="PANTHER" id="PTHR34220">
    <property type="entry name" value="SENSOR HISTIDINE KINASE YPDA"/>
    <property type="match status" value="1"/>
</dbReference>
<gene>
    <name evidence="4" type="ORF">QM524_15655</name>
</gene>
<evidence type="ECO:0000256" key="1">
    <source>
        <dbReference type="SAM" id="Coils"/>
    </source>
</evidence>
<dbReference type="EMBL" id="JASHIF010000012">
    <property type="protein sequence ID" value="MDI9860651.1"/>
    <property type="molecule type" value="Genomic_DNA"/>
</dbReference>
<keyword evidence="1" id="KW-0175">Coiled coil</keyword>
<feature type="transmembrane region" description="Helical" evidence="2">
    <location>
        <begin position="84"/>
        <end position="102"/>
    </location>
</feature>
<organism evidence="4 5">
    <name type="scientific">Flectobacillus roseus</name>
    <dbReference type="NCBI Taxonomy" id="502259"/>
    <lineage>
        <taxon>Bacteria</taxon>
        <taxon>Pseudomonadati</taxon>
        <taxon>Bacteroidota</taxon>
        <taxon>Cytophagia</taxon>
        <taxon>Cytophagales</taxon>
        <taxon>Flectobacillaceae</taxon>
        <taxon>Flectobacillus</taxon>
    </lineage>
</organism>
<dbReference type="InterPro" id="IPR010559">
    <property type="entry name" value="Sig_transdc_His_kin_internal"/>
</dbReference>
<keyword evidence="2" id="KW-1133">Transmembrane helix</keyword>
<accession>A0ABT6YBR0</accession>
<dbReference type="SUPFAM" id="SSF55874">
    <property type="entry name" value="ATPase domain of HSP90 chaperone/DNA topoisomerase II/histidine kinase"/>
    <property type="match status" value="1"/>
</dbReference>
<keyword evidence="4" id="KW-0418">Kinase</keyword>
<dbReference type="Gene3D" id="3.30.565.10">
    <property type="entry name" value="Histidine kinase-like ATPase, C-terminal domain"/>
    <property type="match status" value="1"/>
</dbReference>
<reference evidence="4 5" key="1">
    <citation type="submission" date="2023-05" db="EMBL/GenBank/DDBJ databases">
        <title>Novel species of genus Flectobacillus isolated from stream in China.</title>
        <authorList>
            <person name="Lu H."/>
        </authorList>
    </citation>
    <scope>NUCLEOTIDE SEQUENCE [LARGE SCALE GENOMIC DNA]</scope>
    <source>
        <strain evidence="4 5">KCTC 42575</strain>
    </source>
</reference>
<feature type="domain" description="Signal transduction histidine kinase internal region" evidence="3">
    <location>
        <begin position="160"/>
        <end position="237"/>
    </location>
</feature>
<dbReference type="Proteomes" id="UP001236507">
    <property type="component" value="Unassembled WGS sequence"/>
</dbReference>
<name>A0ABT6YBR0_9BACT</name>
<dbReference type="GO" id="GO:0016301">
    <property type="term" value="F:kinase activity"/>
    <property type="evidence" value="ECO:0007669"/>
    <property type="project" value="UniProtKB-KW"/>
</dbReference>
<keyword evidence="2" id="KW-0812">Transmembrane</keyword>
<keyword evidence="4" id="KW-0808">Transferase</keyword>
<feature type="coiled-coil region" evidence="1">
    <location>
        <begin position="140"/>
        <end position="167"/>
    </location>
</feature>
<dbReference type="RefSeq" id="WP_283345292.1">
    <property type="nucleotide sequence ID" value="NZ_JASHIF010000012.1"/>
</dbReference>